<dbReference type="Gene3D" id="2.30.130.40">
    <property type="entry name" value="LON domain-like"/>
    <property type="match status" value="1"/>
</dbReference>
<proteinExistence type="predicted"/>
<dbReference type="Proteomes" id="UP001054902">
    <property type="component" value="Unassembled WGS sequence"/>
</dbReference>
<evidence type="ECO:0000259" key="2">
    <source>
        <dbReference type="Pfam" id="PF02190"/>
    </source>
</evidence>
<evidence type="ECO:0000313" key="4">
    <source>
        <dbReference type="Proteomes" id="UP001054902"/>
    </source>
</evidence>
<dbReference type="EMBL" id="BLLK01000013">
    <property type="protein sequence ID" value="GFH43599.1"/>
    <property type="molecule type" value="Genomic_DNA"/>
</dbReference>
<protein>
    <recommendedName>
        <fullName evidence="2">Lon N-terminal domain-containing protein</fullName>
    </recommendedName>
</protein>
<accession>A0AAD3CDF6</accession>
<reference evidence="3 4" key="1">
    <citation type="journal article" date="2021" name="Sci. Rep.">
        <title>The genome of the diatom Chaetoceros tenuissimus carries an ancient integrated fragment of an extant virus.</title>
        <authorList>
            <person name="Hongo Y."/>
            <person name="Kimura K."/>
            <person name="Takaki Y."/>
            <person name="Yoshida Y."/>
            <person name="Baba S."/>
            <person name="Kobayashi G."/>
            <person name="Nagasaki K."/>
            <person name="Hano T."/>
            <person name="Tomaru Y."/>
        </authorList>
    </citation>
    <scope>NUCLEOTIDE SEQUENCE [LARGE SCALE GENOMIC DNA]</scope>
    <source>
        <strain evidence="3 4">NIES-3715</strain>
    </source>
</reference>
<dbReference type="InterPro" id="IPR003111">
    <property type="entry name" value="Lon_prtase_N"/>
</dbReference>
<feature type="domain" description="Lon N-terminal" evidence="2">
    <location>
        <begin position="38"/>
        <end position="279"/>
    </location>
</feature>
<dbReference type="Pfam" id="PF02190">
    <property type="entry name" value="LON_substr_bdg"/>
    <property type="match status" value="1"/>
</dbReference>
<feature type="chain" id="PRO_5042258468" description="Lon N-terminal domain-containing protein" evidence="1">
    <location>
        <begin position="25"/>
        <end position="302"/>
    </location>
</feature>
<keyword evidence="4" id="KW-1185">Reference proteome</keyword>
<organism evidence="3 4">
    <name type="scientific">Chaetoceros tenuissimus</name>
    <dbReference type="NCBI Taxonomy" id="426638"/>
    <lineage>
        <taxon>Eukaryota</taxon>
        <taxon>Sar</taxon>
        <taxon>Stramenopiles</taxon>
        <taxon>Ochrophyta</taxon>
        <taxon>Bacillariophyta</taxon>
        <taxon>Coscinodiscophyceae</taxon>
        <taxon>Chaetocerotophycidae</taxon>
        <taxon>Chaetocerotales</taxon>
        <taxon>Chaetocerotaceae</taxon>
        <taxon>Chaetoceros</taxon>
    </lineage>
</organism>
<comment type="caution">
    <text evidence="3">The sequence shown here is derived from an EMBL/GenBank/DDBJ whole genome shotgun (WGS) entry which is preliminary data.</text>
</comment>
<dbReference type="InterPro" id="IPR046336">
    <property type="entry name" value="Lon_prtase_N_sf"/>
</dbReference>
<evidence type="ECO:0000256" key="1">
    <source>
        <dbReference type="SAM" id="SignalP"/>
    </source>
</evidence>
<feature type="signal peptide" evidence="1">
    <location>
        <begin position="1"/>
        <end position="24"/>
    </location>
</feature>
<dbReference type="AlphaFoldDB" id="A0AAD3CDF6"/>
<evidence type="ECO:0000313" key="3">
    <source>
        <dbReference type="EMBL" id="GFH43599.1"/>
    </source>
</evidence>
<name>A0AAD3CDF6_9STRA</name>
<keyword evidence="1" id="KW-0732">Signal</keyword>
<gene>
    <name evidence="3" type="ORF">CTEN210_00072</name>
</gene>
<sequence>MFPLCLIFHLNLLLLLFPLEEISALSFPSSHQAADTFTIPVFPLRKRVKFPTESLKLTLWEERYKALSRYVLDNPVSLNENTNLPMFGALYCSHKTQIVPKGTLPITPLIEEGDVGILCGVSSSEVYIDGEEVALERKDDENVQKIRLWGRGLTRFQVKRVISDGLDGRLDDDNSSSLPFLIVEATRIDDSHVYEELNEEEMLMIDDRIKTLASRRKEYGFFRDSNDDIYSYTFMKGNEHLQKQQMSTFSLVSNLEATAPAEEMLQMLRTTSISERLDYLEKKLPKSTWLENVNYAFRVFME</sequence>